<evidence type="ECO:0000313" key="1">
    <source>
        <dbReference type="EMBL" id="GBO01792.1"/>
    </source>
</evidence>
<name>A0A4Y2TNF1_ARAVE</name>
<evidence type="ECO:0000313" key="2">
    <source>
        <dbReference type="Proteomes" id="UP000499080"/>
    </source>
</evidence>
<dbReference type="EMBL" id="BGPR01029784">
    <property type="protein sequence ID" value="GBO01792.1"/>
    <property type="molecule type" value="Genomic_DNA"/>
</dbReference>
<organism evidence="1 2">
    <name type="scientific">Araneus ventricosus</name>
    <name type="common">Orbweaver spider</name>
    <name type="synonym">Epeira ventricosa</name>
    <dbReference type="NCBI Taxonomy" id="182803"/>
    <lineage>
        <taxon>Eukaryota</taxon>
        <taxon>Metazoa</taxon>
        <taxon>Ecdysozoa</taxon>
        <taxon>Arthropoda</taxon>
        <taxon>Chelicerata</taxon>
        <taxon>Arachnida</taxon>
        <taxon>Araneae</taxon>
        <taxon>Araneomorphae</taxon>
        <taxon>Entelegynae</taxon>
        <taxon>Araneoidea</taxon>
        <taxon>Araneidae</taxon>
        <taxon>Araneus</taxon>
    </lineage>
</organism>
<protein>
    <submittedName>
        <fullName evidence="1">Uncharacterized protein</fullName>
    </submittedName>
</protein>
<gene>
    <name evidence="1" type="ORF">AVEN_18673_1</name>
</gene>
<dbReference type="Proteomes" id="UP000499080">
    <property type="component" value="Unassembled WGS sequence"/>
</dbReference>
<dbReference type="AlphaFoldDB" id="A0A4Y2TNF1"/>
<sequence length="96" mass="10840">MLIFRILLWWQKKDACTSTAEMDLVNNKTSDGMIDLNTGNQQNDILASHPFLKMIKNFGAHGDSINPPNIENMCHLHLLPTNPFLQDCGNKPFVDS</sequence>
<reference evidence="1 2" key="1">
    <citation type="journal article" date="2019" name="Sci. Rep.">
        <title>Orb-weaving spider Araneus ventricosus genome elucidates the spidroin gene catalogue.</title>
        <authorList>
            <person name="Kono N."/>
            <person name="Nakamura H."/>
            <person name="Ohtoshi R."/>
            <person name="Moran D.A.P."/>
            <person name="Shinohara A."/>
            <person name="Yoshida Y."/>
            <person name="Fujiwara M."/>
            <person name="Mori M."/>
            <person name="Tomita M."/>
            <person name="Arakawa K."/>
        </authorList>
    </citation>
    <scope>NUCLEOTIDE SEQUENCE [LARGE SCALE GENOMIC DNA]</scope>
</reference>
<comment type="caution">
    <text evidence="1">The sequence shown here is derived from an EMBL/GenBank/DDBJ whole genome shotgun (WGS) entry which is preliminary data.</text>
</comment>
<accession>A0A4Y2TNF1</accession>
<keyword evidence="2" id="KW-1185">Reference proteome</keyword>
<proteinExistence type="predicted"/>